<dbReference type="AlphaFoldDB" id="A0A6A7BU60"/>
<dbReference type="Proteomes" id="UP000799421">
    <property type="component" value="Unassembled WGS sequence"/>
</dbReference>
<gene>
    <name evidence="1" type="ORF">K470DRAFT_272605</name>
</gene>
<evidence type="ECO:0000313" key="2">
    <source>
        <dbReference type="Proteomes" id="UP000799421"/>
    </source>
</evidence>
<proteinExistence type="predicted"/>
<accession>A0A6A7BU60</accession>
<sequence>MKNSSFYARVSNFEHTQQQIFSLPYGYFEHHRMVERFQKSLGLLDLDFYGHWKNLCERFARIPQDFHHRDVDLSSAICRESHVNEIDSTAKVFADIQNTIVHDQWAFGHDNSVLAEMAFNSAAVKLREVLETLKETNSSVTVYEAAYSKALDERLEEMDQLDDMMEVLGLEASRKT</sequence>
<evidence type="ECO:0000313" key="1">
    <source>
        <dbReference type="EMBL" id="KAF2858245.1"/>
    </source>
</evidence>
<reference evidence="1" key="1">
    <citation type="journal article" date="2020" name="Stud. Mycol.">
        <title>101 Dothideomycetes genomes: a test case for predicting lifestyles and emergence of pathogens.</title>
        <authorList>
            <person name="Haridas S."/>
            <person name="Albert R."/>
            <person name="Binder M."/>
            <person name="Bloem J."/>
            <person name="Labutti K."/>
            <person name="Salamov A."/>
            <person name="Andreopoulos B."/>
            <person name="Baker S."/>
            <person name="Barry K."/>
            <person name="Bills G."/>
            <person name="Bluhm B."/>
            <person name="Cannon C."/>
            <person name="Castanera R."/>
            <person name="Culley D."/>
            <person name="Daum C."/>
            <person name="Ezra D."/>
            <person name="Gonzalez J."/>
            <person name="Henrissat B."/>
            <person name="Kuo A."/>
            <person name="Liang C."/>
            <person name="Lipzen A."/>
            <person name="Lutzoni F."/>
            <person name="Magnuson J."/>
            <person name="Mondo S."/>
            <person name="Nolan M."/>
            <person name="Ohm R."/>
            <person name="Pangilinan J."/>
            <person name="Park H.-J."/>
            <person name="Ramirez L."/>
            <person name="Alfaro M."/>
            <person name="Sun H."/>
            <person name="Tritt A."/>
            <person name="Yoshinaga Y."/>
            <person name="Zwiers L.-H."/>
            <person name="Turgeon B."/>
            <person name="Goodwin S."/>
            <person name="Spatafora J."/>
            <person name="Crous P."/>
            <person name="Grigoriev I."/>
        </authorList>
    </citation>
    <scope>NUCLEOTIDE SEQUENCE</scope>
    <source>
        <strain evidence="1">CBS 480.64</strain>
    </source>
</reference>
<organism evidence="1 2">
    <name type="scientific">Piedraia hortae CBS 480.64</name>
    <dbReference type="NCBI Taxonomy" id="1314780"/>
    <lineage>
        <taxon>Eukaryota</taxon>
        <taxon>Fungi</taxon>
        <taxon>Dikarya</taxon>
        <taxon>Ascomycota</taxon>
        <taxon>Pezizomycotina</taxon>
        <taxon>Dothideomycetes</taxon>
        <taxon>Dothideomycetidae</taxon>
        <taxon>Capnodiales</taxon>
        <taxon>Piedraiaceae</taxon>
        <taxon>Piedraia</taxon>
    </lineage>
</organism>
<name>A0A6A7BU60_9PEZI</name>
<protein>
    <submittedName>
        <fullName evidence="1">Uncharacterized protein</fullName>
    </submittedName>
</protein>
<dbReference type="EMBL" id="MU006014">
    <property type="protein sequence ID" value="KAF2858245.1"/>
    <property type="molecule type" value="Genomic_DNA"/>
</dbReference>
<keyword evidence="2" id="KW-1185">Reference proteome</keyword>